<comment type="caution">
    <text evidence="1">The sequence shown here is derived from an EMBL/GenBank/DDBJ whole genome shotgun (WGS) entry which is preliminary data.</text>
</comment>
<proteinExistence type="predicted"/>
<evidence type="ECO:0000313" key="1">
    <source>
        <dbReference type="EMBL" id="PSJ86362.1"/>
    </source>
</evidence>
<keyword evidence="2" id="KW-1185">Reference proteome</keyword>
<dbReference type="Proteomes" id="UP000240419">
    <property type="component" value="Unassembled WGS sequence"/>
</dbReference>
<dbReference type="AlphaFoldDB" id="A0A2P7UH88"/>
<evidence type="ECO:0000313" key="2">
    <source>
        <dbReference type="Proteomes" id="UP000240419"/>
    </source>
</evidence>
<dbReference type="Gene3D" id="3.40.1000.10">
    <property type="entry name" value="Mog1/PsbP, alpha/beta/alpha sandwich"/>
    <property type="match status" value="1"/>
</dbReference>
<dbReference type="EMBL" id="PXZM01000060">
    <property type="protein sequence ID" value="PSJ86362.1"/>
    <property type="molecule type" value="Genomic_DNA"/>
</dbReference>
<accession>A0A2P7UH88</accession>
<sequence>MIETIKKQTPGIEVLNTSNLTINELPAIQILLKEKRDNVDLSHQMTVVFKGKTGYVIGFTCLEGDLDKYSTTTDKIINSFNIIN</sequence>
<gene>
    <name evidence="1" type="ORF">C7R93_28640</name>
</gene>
<organism evidence="1 2">
    <name type="scientific">Brevibacillus fortis</name>
    <dbReference type="NCBI Taxonomy" id="2126352"/>
    <lineage>
        <taxon>Bacteria</taxon>
        <taxon>Bacillati</taxon>
        <taxon>Bacillota</taxon>
        <taxon>Bacilli</taxon>
        <taxon>Bacillales</taxon>
        <taxon>Paenibacillaceae</taxon>
        <taxon>Brevibacillus</taxon>
    </lineage>
</organism>
<reference evidence="1 2" key="1">
    <citation type="submission" date="2018-03" db="EMBL/GenBank/DDBJ databases">
        <title>Brevisbacillus phylogenomics.</title>
        <authorList>
            <person name="Dunlap C."/>
        </authorList>
    </citation>
    <scope>NUCLEOTIDE SEQUENCE [LARGE SCALE GENOMIC DNA]</scope>
    <source>
        <strain evidence="1 2">NRRL NRS-1210</strain>
    </source>
</reference>
<name>A0A2P7UH88_9BACL</name>
<protein>
    <submittedName>
        <fullName evidence="1">Uncharacterized protein</fullName>
    </submittedName>
</protein>